<dbReference type="OrthoDB" id="9803687at2"/>
<comment type="caution">
    <text evidence="5">The sequence shown here is derived from an EMBL/GenBank/DDBJ whole genome shotgun (WGS) entry which is preliminary data.</text>
</comment>
<protein>
    <submittedName>
        <fullName evidence="5">Homocysteine S-methyltransferase</fullName>
    </submittedName>
</protein>
<dbReference type="Pfam" id="PF02574">
    <property type="entry name" value="S-methyl_trans"/>
    <property type="match status" value="1"/>
</dbReference>
<proteinExistence type="predicted"/>
<dbReference type="AlphaFoldDB" id="A0A3S2W8I2"/>
<reference evidence="6" key="1">
    <citation type="submission" date="2019-01" db="EMBL/GenBank/DDBJ databases">
        <title>Gri0909 isolated from a small marine red alga.</title>
        <authorList>
            <person name="Kim J."/>
            <person name="Jeong S.E."/>
            <person name="Jeon C.O."/>
        </authorList>
    </citation>
    <scope>NUCLEOTIDE SEQUENCE [LARGE SCALE GENOMIC DNA]</scope>
    <source>
        <strain evidence="6">Gri0909</strain>
    </source>
</reference>
<evidence type="ECO:0000313" key="6">
    <source>
        <dbReference type="Proteomes" id="UP000287447"/>
    </source>
</evidence>
<feature type="binding site" evidence="3">
    <location>
        <position position="227"/>
    </location>
    <ligand>
        <name>Zn(2+)</name>
        <dbReference type="ChEBI" id="CHEBI:29105"/>
    </ligand>
</feature>
<dbReference type="InterPro" id="IPR003726">
    <property type="entry name" value="HCY_dom"/>
</dbReference>
<gene>
    <name evidence="5" type="ORF">EOI86_09235</name>
</gene>
<dbReference type="GO" id="GO:0008168">
    <property type="term" value="F:methyltransferase activity"/>
    <property type="evidence" value="ECO:0007669"/>
    <property type="project" value="UniProtKB-UniRule"/>
</dbReference>
<evidence type="ECO:0000256" key="2">
    <source>
        <dbReference type="ARBA" id="ARBA00022679"/>
    </source>
</evidence>
<feature type="domain" description="Hcy-binding" evidence="4">
    <location>
        <begin position="4"/>
        <end position="311"/>
    </location>
</feature>
<dbReference type="SUPFAM" id="SSF82282">
    <property type="entry name" value="Homocysteine S-methyltransferase"/>
    <property type="match status" value="1"/>
</dbReference>
<evidence type="ECO:0000313" key="5">
    <source>
        <dbReference type="EMBL" id="RVU39829.1"/>
    </source>
</evidence>
<dbReference type="PROSITE" id="PS50970">
    <property type="entry name" value="HCY"/>
    <property type="match status" value="1"/>
</dbReference>
<dbReference type="Gene3D" id="3.20.20.330">
    <property type="entry name" value="Homocysteine-binding-like domain"/>
    <property type="match status" value="1"/>
</dbReference>
<dbReference type="Proteomes" id="UP000287447">
    <property type="component" value="Unassembled WGS sequence"/>
</dbReference>
<evidence type="ECO:0000256" key="3">
    <source>
        <dbReference type="PROSITE-ProRule" id="PRU00333"/>
    </source>
</evidence>
<dbReference type="PANTHER" id="PTHR11103">
    <property type="entry name" value="SLR1189 PROTEIN"/>
    <property type="match status" value="1"/>
</dbReference>
<keyword evidence="6" id="KW-1185">Reference proteome</keyword>
<dbReference type="GO" id="GO:0032259">
    <property type="term" value="P:methylation"/>
    <property type="evidence" value="ECO:0007669"/>
    <property type="project" value="UniProtKB-KW"/>
</dbReference>
<dbReference type="PANTHER" id="PTHR11103:SF18">
    <property type="entry name" value="SLR1189 PROTEIN"/>
    <property type="match status" value="1"/>
</dbReference>
<feature type="binding site" evidence="3">
    <location>
        <position position="296"/>
    </location>
    <ligand>
        <name>Zn(2+)</name>
        <dbReference type="ChEBI" id="CHEBI:29105"/>
    </ligand>
</feature>
<keyword evidence="1 3" id="KW-0489">Methyltransferase</keyword>
<comment type="cofactor">
    <cofactor evidence="3">
        <name>Zn(2+)</name>
        <dbReference type="ChEBI" id="CHEBI:29105"/>
    </cofactor>
</comment>
<dbReference type="EMBL" id="SADE01000001">
    <property type="protein sequence ID" value="RVU39829.1"/>
    <property type="molecule type" value="Genomic_DNA"/>
</dbReference>
<keyword evidence="3" id="KW-0479">Metal-binding</keyword>
<keyword evidence="3" id="KW-0862">Zinc</keyword>
<dbReference type="InterPro" id="IPR036589">
    <property type="entry name" value="HCY_dom_sf"/>
</dbReference>
<organism evidence="5 6">
    <name type="scientific">Hwanghaeella grinnelliae</name>
    <dbReference type="NCBI Taxonomy" id="2500179"/>
    <lineage>
        <taxon>Bacteria</taxon>
        <taxon>Pseudomonadati</taxon>
        <taxon>Pseudomonadota</taxon>
        <taxon>Alphaproteobacteria</taxon>
        <taxon>Rhodospirillales</taxon>
        <taxon>Rhodospirillaceae</taxon>
        <taxon>Hwanghaeella</taxon>
    </lineage>
</organism>
<feature type="binding site" evidence="3">
    <location>
        <position position="297"/>
    </location>
    <ligand>
        <name>Zn(2+)</name>
        <dbReference type="ChEBI" id="CHEBI:29105"/>
    </ligand>
</feature>
<name>A0A3S2W8I2_9PROT</name>
<evidence type="ECO:0000259" key="4">
    <source>
        <dbReference type="PROSITE" id="PS50970"/>
    </source>
</evidence>
<sequence>MAKYRNGLPQLRGQAMLTDGGLETTLVFIQGIDLPYFAAFDLLRTAEGTKTIRDYYSPYARIAIESGKGFVLASPTWRASADWGDRLGYSAKALDQVNRDAISLLAEIRATFETPENPFVLSGDMGPRGDGYDPSHRMSVDEAQDYHATQIGTFADTEADLVSILTLNYVEEAIGIVRAAQAAGIPSAISFTVETDGRLPTGQSLGDAIEQVDAETGNGPAYFMINCAHPTHFSGAILEDAPWKKRVWGLRANASRLSHAELDNSEELDAGNPAELGRQYKELQSHLPNLKVFGGCCGTDHRHVGEIARHISV</sequence>
<keyword evidence="2 3" id="KW-0808">Transferase</keyword>
<dbReference type="GO" id="GO:0046872">
    <property type="term" value="F:metal ion binding"/>
    <property type="evidence" value="ECO:0007669"/>
    <property type="project" value="UniProtKB-KW"/>
</dbReference>
<accession>A0A3S2W8I2</accession>
<evidence type="ECO:0000256" key="1">
    <source>
        <dbReference type="ARBA" id="ARBA00022603"/>
    </source>
</evidence>